<proteinExistence type="predicted"/>
<feature type="domain" description="GGDEF" evidence="4">
    <location>
        <begin position="485"/>
        <end position="621"/>
    </location>
</feature>
<feature type="domain" description="EAL" evidence="3">
    <location>
        <begin position="630"/>
        <end position="878"/>
    </location>
</feature>
<dbReference type="CDD" id="cd01948">
    <property type="entry name" value="EAL"/>
    <property type="match status" value="1"/>
</dbReference>
<dbReference type="SUPFAM" id="SSF55781">
    <property type="entry name" value="GAF domain-like"/>
    <property type="match status" value="1"/>
</dbReference>
<sequence length="885" mass="99125">MAESLDPPLHLIDRAYRSIRRQLVLLVLAALTLSLLVLLWSAQTQNAQQAERELTRLETQLEQLGRQLGGQVLDYALWDASHEQVHLRPALNPHWLAQELGSSLRDNLAIDLAMLIAPDGGVDYAMQAGAPWQAITQPPHPLPPRASRGARIAYARWQDQPMLLAIAEIRPESPHLAPAARPHRLLFARRLEGDLLEELRKTAGLPDLALTQTPSLGQRLAMHDAHGRELAWLHWSPQRPGRAILLAALPWLAGVMGGFALLTAGLFRRLTRQLEQSRTIGEELQATQAGLAAQQQAWQALRALYRRGSNEEEFLAAVLAHAERLLGDACISIWRLDPESQRLICRASLEPAQHGESLDLAPLGAYRQALLQGPYLAVSRVEADPRLREMHDYFRQHGIVSLLDIGIFDGGELRGILCCESSRPRHWRSEEISSLTALSGLLSQFSESLHRRVAEQHLKRRLEFDDTTGLPTLRKLMAHLARQEGDFTLGVLRITGLHRLNETLGFAAGDRALRELVLFLRHWGERRQLEAHLARLPSNRLALVARGLDRAQVASLGAELLSALNAQRWLAPETPYHLRFFLGLARYPEDDRQLDRLLLKAELAVKQAREHPHHPLALFDPRFGRWMQRQDQLTQQLRQALPREELRLLLQPQFDAAGVLRGAEVLLRWEHPDQGLLAPGDFVPVAERSGLIRPIGSWLLEQSLALLAGPLRDSHLNLSVNVSVQQLHDDTLVEQLEALLRRYPVGAGRLVLEVVESLLLAPGMETRLARLRDLGVEIALDDFGTGYSSLRYLQELSVDEIKLDKAFIDPLHQADDAPLARSIIALVRTLGLRLVVEGVESAHQLDFLRRQGVDLLQGYYLARPESPEAFLARLDAQAATPEADA</sequence>
<evidence type="ECO:0000313" key="5">
    <source>
        <dbReference type="EMBL" id="GEK46787.1"/>
    </source>
</evidence>
<keyword evidence="2" id="KW-0812">Transmembrane</keyword>
<dbReference type="InterPro" id="IPR029787">
    <property type="entry name" value="Nucleotide_cyclase"/>
</dbReference>
<dbReference type="Pfam" id="PF00563">
    <property type="entry name" value="EAL"/>
    <property type="match status" value="1"/>
</dbReference>
<keyword evidence="2" id="KW-0472">Membrane</keyword>
<feature type="transmembrane region" description="Helical" evidence="2">
    <location>
        <begin position="243"/>
        <end position="267"/>
    </location>
</feature>
<dbReference type="SUPFAM" id="SSF55073">
    <property type="entry name" value="Nucleotide cyclase"/>
    <property type="match status" value="1"/>
</dbReference>
<dbReference type="Pfam" id="PF05228">
    <property type="entry name" value="CHASE4"/>
    <property type="match status" value="1"/>
</dbReference>
<dbReference type="InterPro" id="IPR029016">
    <property type="entry name" value="GAF-like_dom_sf"/>
</dbReference>
<keyword evidence="6" id="KW-1185">Reference proteome</keyword>
<dbReference type="InterPro" id="IPR043128">
    <property type="entry name" value="Rev_trsase/Diguanyl_cyclase"/>
</dbReference>
<comment type="caution">
    <text evidence="5">The sequence shown here is derived from an EMBL/GenBank/DDBJ whole genome shotgun (WGS) entry which is preliminary data.</text>
</comment>
<evidence type="ECO:0000256" key="2">
    <source>
        <dbReference type="SAM" id="Phobius"/>
    </source>
</evidence>
<dbReference type="Pfam" id="PF01590">
    <property type="entry name" value="GAF"/>
    <property type="match status" value="1"/>
</dbReference>
<dbReference type="Proteomes" id="UP000321275">
    <property type="component" value="Unassembled WGS sequence"/>
</dbReference>
<evidence type="ECO:0000259" key="4">
    <source>
        <dbReference type="PROSITE" id="PS50887"/>
    </source>
</evidence>
<evidence type="ECO:0008006" key="7">
    <source>
        <dbReference type="Google" id="ProtNLM"/>
    </source>
</evidence>
<dbReference type="SMART" id="SM00267">
    <property type="entry name" value="GGDEF"/>
    <property type="match status" value="1"/>
</dbReference>
<dbReference type="SMART" id="SM00065">
    <property type="entry name" value="GAF"/>
    <property type="match status" value="1"/>
</dbReference>
<evidence type="ECO:0000259" key="3">
    <source>
        <dbReference type="PROSITE" id="PS50883"/>
    </source>
</evidence>
<keyword evidence="2" id="KW-1133">Transmembrane helix</keyword>
<keyword evidence="1" id="KW-0175">Coiled coil</keyword>
<dbReference type="RefSeq" id="WP_146802064.1">
    <property type="nucleotide sequence ID" value="NZ_BJUK01000009.1"/>
</dbReference>
<feature type="coiled-coil region" evidence="1">
    <location>
        <begin position="40"/>
        <end position="67"/>
    </location>
</feature>
<gene>
    <name evidence="5" type="ORF">HPA02_10700</name>
</gene>
<dbReference type="Gene3D" id="3.20.20.450">
    <property type="entry name" value="EAL domain"/>
    <property type="match status" value="1"/>
</dbReference>
<dbReference type="InterPro" id="IPR003018">
    <property type="entry name" value="GAF"/>
</dbReference>
<dbReference type="PANTHER" id="PTHR33121:SF70">
    <property type="entry name" value="SIGNALING PROTEIN YKOW"/>
    <property type="match status" value="1"/>
</dbReference>
<reference evidence="5 6" key="1">
    <citation type="submission" date="2019-07" db="EMBL/GenBank/DDBJ databases">
        <title>Whole genome shotgun sequence of Halomonas pacifica NBRC 102220.</title>
        <authorList>
            <person name="Hosoyama A."/>
            <person name="Uohara A."/>
            <person name="Ohji S."/>
            <person name="Ichikawa N."/>
        </authorList>
    </citation>
    <scope>NUCLEOTIDE SEQUENCE [LARGE SCALE GENOMIC DNA]</scope>
    <source>
        <strain evidence="5 6">NBRC 102220</strain>
    </source>
</reference>
<dbReference type="SMART" id="SM00052">
    <property type="entry name" value="EAL"/>
    <property type="match status" value="1"/>
</dbReference>
<dbReference type="PANTHER" id="PTHR33121">
    <property type="entry name" value="CYCLIC DI-GMP PHOSPHODIESTERASE PDEF"/>
    <property type="match status" value="1"/>
</dbReference>
<dbReference type="Gene3D" id="3.30.450.40">
    <property type="match status" value="1"/>
</dbReference>
<dbReference type="Pfam" id="PF00990">
    <property type="entry name" value="GGDEF"/>
    <property type="match status" value="1"/>
</dbReference>
<accession>A0A510X7T0</accession>
<dbReference type="InterPro" id="IPR035919">
    <property type="entry name" value="EAL_sf"/>
</dbReference>
<dbReference type="OrthoDB" id="1316910at2"/>
<protein>
    <recommendedName>
        <fullName evidence="7">Bifunctional diguanylate cyclase/phosphodiesterase</fullName>
    </recommendedName>
</protein>
<dbReference type="SUPFAM" id="SSF141868">
    <property type="entry name" value="EAL domain-like"/>
    <property type="match status" value="1"/>
</dbReference>
<evidence type="ECO:0000313" key="6">
    <source>
        <dbReference type="Proteomes" id="UP000321275"/>
    </source>
</evidence>
<feature type="transmembrane region" description="Helical" evidence="2">
    <location>
        <begin position="23"/>
        <end position="42"/>
    </location>
</feature>
<dbReference type="GO" id="GO:0071111">
    <property type="term" value="F:cyclic-guanylate-specific phosphodiesterase activity"/>
    <property type="evidence" value="ECO:0007669"/>
    <property type="project" value="InterPro"/>
</dbReference>
<name>A0A510X7T0_9GAMM</name>
<dbReference type="InterPro" id="IPR050706">
    <property type="entry name" value="Cyclic-di-GMP_PDE-like"/>
</dbReference>
<dbReference type="InterPro" id="IPR000160">
    <property type="entry name" value="GGDEF_dom"/>
</dbReference>
<dbReference type="InterPro" id="IPR001633">
    <property type="entry name" value="EAL_dom"/>
</dbReference>
<dbReference type="Gene3D" id="3.30.70.270">
    <property type="match status" value="1"/>
</dbReference>
<dbReference type="EMBL" id="BJUK01000009">
    <property type="protein sequence ID" value="GEK46787.1"/>
    <property type="molecule type" value="Genomic_DNA"/>
</dbReference>
<evidence type="ECO:0000256" key="1">
    <source>
        <dbReference type="SAM" id="Coils"/>
    </source>
</evidence>
<dbReference type="AlphaFoldDB" id="A0A510X7T0"/>
<organism evidence="5 6">
    <name type="scientific">Bisbaumannia pacifica</name>
    <dbReference type="NCBI Taxonomy" id="77098"/>
    <lineage>
        <taxon>Bacteria</taxon>
        <taxon>Pseudomonadati</taxon>
        <taxon>Pseudomonadota</taxon>
        <taxon>Gammaproteobacteria</taxon>
        <taxon>Oceanospirillales</taxon>
        <taxon>Halomonadaceae</taxon>
        <taxon>Bisbaumannia</taxon>
    </lineage>
</organism>
<dbReference type="PROSITE" id="PS50883">
    <property type="entry name" value="EAL"/>
    <property type="match status" value="1"/>
</dbReference>
<dbReference type="InterPro" id="IPR007892">
    <property type="entry name" value="CHASE4"/>
</dbReference>
<dbReference type="PROSITE" id="PS50887">
    <property type="entry name" value="GGDEF"/>
    <property type="match status" value="1"/>
</dbReference>